<keyword evidence="2" id="KW-0808">Transferase</keyword>
<dbReference type="SUPFAM" id="SSF89550">
    <property type="entry name" value="PHP domain-like"/>
    <property type="match status" value="1"/>
</dbReference>
<evidence type="ECO:0000259" key="7">
    <source>
        <dbReference type="SMART" id="SM00481"/>
    </source>
</evidence>
<feature type="domain" description="Polymerase/histidinol phosphatase N-terminal" evidence="7">
    <location>
        <begin position="1"/>
        <end position="68"/>
    </location>
</feature>
<evidence type="ECO:0000256" key="2">
    <source>
        <dbReference type="ARBA" id="ARBA00022679"/>
    </source>
</evidence>
<protein>
    <recommendedName>
        <fullName evidence="1">DNA-directed DNA polymerase</fullName>
        <ecNumber evidence="1">2.7.7.7</ecNumber>
    </recommendedName>
</protein>
<dbReference type="InterPro" id="IPR003141">
    <property type="entry name" value="Pol/His_phosphatase_N"/>
</dbReference>
<keyword evidence="5" id="KW-0239">DNA-directed DNA polymerase</keyword>
<keyword evidence="9" id="KW-1185">Reference proteome</keyword>
<evidence type="ECO:0000256" key="5">
    <source>
        <dbReference type="ARBA" id="ARBA00022932"/>
    </source>
</evidence>
<dbReference type="GO" id="GO:0008408">
    <property type="term" value="F:3'-5' exonuclease activity"/>
    <property type="evidence" value="ECO:0007669"/>
    <property type="project" value="InterPro"/>
</dbReference>
<dbReference type="Pfam" id="PF17657">
    <property type="entry name" value="DNA_pol3_finger"/>
    <property type="match status" value="1"/>
</dbReference>
<dbReference type="Gene3D" id="1.10.150.870">
    <property type="match status" value="1"/>
</dbReference>
<dbReference type="Proteomes" id="UP000321168">
    <property type="component" value="Unassembled WGS sequence"/>
</dbReference>
<evidence type="ECO:0000313" key="9">
    <source>
        <dbReference type="Proteomes" id="UP000321168"/>
    </source>
</evidence>
<sequence length="983" mass="113088">MLLNCHSYYSLGYGTLSPHALLEKASKLGHSDLCLTDINNTSACLESLRIAKDFGIRLRIGIDFRNGVKQQFIGIAKNNLGFMELNRYLSAVLKSKAPFPDRAPDFEHCYIVYPFNKMQDSLLKDWEFIGVGHHELGKLKFSPLRLKPSKLVVHQEVSFSNKREFNTHRLLRAIHDNVLLSKLPPDHQAKPSENLPPYHELRSSFINHPELIYNTEKLLDNCQVQFEFGVNQNKKTFTGSPQADFELLERECWKGMDYRFGGRPRHAVERLRHELDVLQQKEFAAYFLINWDLVQYALHKGYPYVGRGSGANSLAAYLLRITDVEPIELDLYFERFINPYRASPPDFDIDFSWTDRDDITHYLFNKYGYDHTVLLGSYITFKHKSVFRELGKVFGLPGDEIEKIQRNPDPNQSDNYAKWIIKYSEYIAGLPSHLSVHACGILIAEKPIHYYCGTFVPPKNFPTTQFDMEVAEDVGLHKFDILSQRGLGKIYDAVKLVKQRHGVEIDVHNTLMFRQDNKVKKMLKTGETIGCFYVESPAMRMLLTKLKADDYLRLVAASSIIRPGVAKSGMMREYIIRFRDKARREKAKKELPELYNILEETYGVMVYQEDVMKVASRFAELSLAEADILRRGMSWNFKKRTEFAEVRDKFFTNCLKKGYSKKVVSEIWSQIETFASFAFAKGHSASYAVESFQALYLKAHYPTEYMVACINNGGGFYSRSLYLHEAKKFGAIVEAPCINRSDILCNIRSLNTIFIGLGMIQGLEFKIVEKILLERNRNGAFLDFDDFCDRLSIGIEQVTLLIRVGAFRAFEPDKKKLLWRAHTLLSTESLAAEPTAKLFAPPTKNYALPQLWHHQLQDAYDEIELLGFPLQSPWDLLKFPPSENLKASDLPDLLNKNVTLVAYLVHVKRTKTSDGKIMHFGTWLDRQGQWIDTVHFPPAASAYPFRGKGHYRISGKVVEEYDFITIEVAKQELLEVQNLDDQA</sequence>
<dbReference type="InterPro" id="IPR040982">
    <property type="entry name" value="DNA_pol3_finger"/>
</dbReference>
<dbReference type="Pfam" id="PF07733">
    <property type="entry name" value="DNA_pol3_alpha"/>
    <property type="match status" value="1"/>
</dbReference>
<comment type="caution">
    <text evidence="8">The sequence shown here is derived from an EMBL/GenBank/DDBJ whole genome shotgun (WGS) entry which is preliminary data.</text>
</comment>
<dbReference type="InterPro" id="IPR011708">
    <property type="entry name" value="DNA_pol3_alpha_NTPase_dom"/>
</dbReference>
<dbReference type="GO" id="GO:0006260">
    <property type="term" value="P:DNA replication"/>
    <property type="evidence" value="ECO:0007669"/>
    <property type="project" value="UniProtKB-KW"/>
</dbReference>
<proteinExistence type="predicted"/>
<dbReference type="RefSeq" id="WP_147013262.1">
    <property type="nucleotide sequence ID" value="NZ_VORB01000002.1"/>
</dbReference>
<keyword evidence="3" id="KW-0548">Nucleotidyltransferase</keyword>
<name>A0A5C6VB25_9FLAO</name>
<accession>A0A5C6VB25</accession>
<evidence type="ECO:0000256" key="3">
    <source>
        <dbReference type="ARBA" id="ARBA00022695"/>
    </source>
</evidence>
<dbReference type="Pfam" id="PF02811">
    <property type="entry name" value="PHP"/>
    <property type="match status" value="1"/>
</dbReference>
<dbReference type="SMART" id="SM00481">
    <property type="entry name" value="POLIIIAc"/>
    <property type="match status" value="1"/>
</dbReference>
<reference evidence="8 9" key="1">
    <citation type="submission" date="2019-08" db="EMBL/GenBank/DDBJ databases">
        <title>Genome of Luteibaculum oceani JCM 18817.</title>
        <authorList>
            <person name="Bowman J.P."/>
        </authorList>
    </citation>
    <scope>NUCLEOTIDE SEQUENCE [LARGE SCALE GENOMIC DNA]</scope>
    <source>
        <strain evidence="8 9">JCM 18817</strain>
    </source>
</reference>
<gene>
    <name evidence="8" type="ORF">FRX97_03040</name>
</gene>
<dbReference type="EMBL" id="VORB01000002">
    <property type="protein sequence ID" value="TXC82084.1"/>
    <property type="molecule type" value="Genomic_DNA"/>
</dbReference>
<dbReference type="EC" id="2.7.7.7" evidence="1"/>
<evidence type="ECO:0000256" key="4">
    <source>
        <dbReference type="ARBA" id="ARBA00022705"/>
    </source>
</evidence>
<comment type="catalytic activity">
    <reaction evidence="6">
        <text>DNA(n) + a 2'-deoxyribonucleoside 5'-triphosphate = DNA(n+1) + diphosphate</text>
        <dbReference type="Rhea" id="RHEA:22508"/>
        <dbReference type="Rhea" id="RHEA-COMP:17339"/>
        <dbReference type="Rhea" id="RHEA-COMP:17340"/>
        <dbReference type="ChEBI" id="CHEBI:33019"/>
        <dbReference type="ChEBI" id="CHEBI:61560"/>
        <dbReference type="ChEBI" id="CHEBI:173112"/>
        <dbReference type="EC" id="2.7.7.7"/>
    </reaction>
</comment>
<dbReference type="InterPro" id="IPR004013">
    <property type="entry name" value="PHP_dom"/>
</dbReference>
<keyword evidence="4" id="KW-0235">DNA replication</keyword>
<dbReference type="AlphaFoldDB" id="A0A5C6VB25"/>
<dbReference type="Gene3D" id="3.20.20.140">
    <property type="entry name" value="Metal-dependent hydrolases"/>
    <property type="match status" value="2"/>
</dbReference>
<evidence type="ECO:0000256" key="6">
    <source>
        <dbReference type="ARBA" id="ARBA00049244"/>
    </source>
</evidence>
<evidence type="ECO:0000313" key="8">
    <source>
        <dbReference type="EMBL" id="TXC82084.1"/>
    </source>
</evidence>
<dbReference type="InterPro" id="IPR016195">
    <property type="entry name" value="Pol/histidinol_Pase-like"/>
</dbReference>
<dbReference type="Pfam" id="PF14579">
    <property type="entry name" value="HHH_6"/>
    <property type="match status" value="1"/>
</dbReference>
<dbReference type="InterPro" id="IPR029460">
    <property type="entry name" value="DNAPol_HHH"/>
</dbReference>
<organism evidence="8 9">
    <name type="scientific">Luteibaculum oceani</name>
    <dbReference type="NCBI Taxonomy" id="1294296"/>
    <lineage>
        <taxon>Bacteria</taxon>
        <taxon>Pseudomonadati</taxon>
        <taxon>Bacteroidota</taxon>
        <taxon>Flavobacteriia</taxon>
        <taxon>Flavobacteriales</taxon>
        <taxon>Luteibaculaceae</taxon>
        <taxon>Luteibaculum</taxon>
    </lineage>
</organism>
<dbReference type="NCBIfam" id="TIGR00594">
    <property type="entry name" value="polc"/>
    <property type="match status" value="1"/>
</dbReference>
<dbReference type="InterPro" id="IPR004805">
    <property type="entry name" value="DnaE2/DnaE/PolC"/>
</dbReference>
<dbReference type="PANTHER" id="PTHR32294">
    <property type="entry name" value="DNA POLYMERASE III SUBUNIT ALPHA"/>
    <property type="match status" value="1"/>
</dbReference>
<dbReference type="GO" id="GO:0003887">
    <property type="term" value="F:DNA-directed DNA polymerase activity"/>
    <property type="evidence" value="ECO:0007669"/>
    <property type="project" value="UniProtKB-KW"/>
</dbReference>
<dbReference type="OrthoDB" id="9803237at2"/>
<evidence type="ECO:0000256" key="1">
    <source>
        <dbReference type="ARBA" id="ARBA00012417"/>
    </source>
</evidence>